<dbReference type="Proteomes" id="UP000800038">
    <property type="component" value="Unassembled WGS sequence"/>
</dbReference>
<dbReference type="OrthoDB" id="3691966at2759"/>
<name>A0A6A5SSI0_9PLEO</name>
<feature type="compositionally biased region" description="Basic residues" evidence="1">
    <location>
        <begin position="25"/>
        <end position="36"/>
    </location>
</feature>
<dbReference type="AlphaFoldDB" id="A0A6A5SSI0"/>
<accession>A0A6A5SSI0</accession>
<protein>
    <submittedName>
        <fullName evidence="2">Uncharacterized protein</fullName>
    </submittedName>
</protein>
<proteinExistence type="predicted"/>
<evidence type="ECO:0000313" key="3">
    <source>
        <dbReference type="Proteomes" id="UP000800038"/>
    </source>
</evidence>
<gene>
    <name evidence="2" type="ORF">EJ02DRAFT_166599</name>
</gene>
<evidence type="ECO:0000256" key="1">
    <source>
        <dbReference type="SAM" id="MobiDB-lite"/>
    </source>
</evidence>
<feature type="region of interest" description="Disordered" evidence="1">
    <location>
        <begin position="25"/>
        <end position="54"/>
    </location>
</feature>
<organism evidence="2 3">
    <name type="scientific">Clathrospora elynae</name>
    <dbReference type="NCBI Taxonomy" id="706981"/>
    <lineage>
        <taxon>Eukaryota</taxon>
        <taxon>Fungi</taxon>
        <taxon>Dikarya</taxon>
        <taxon>Ascomycota</taxon>
        <taxon>Pezizomycotina</taxon>
        <taxon>Dothideomycetes</taxon>
        <taxon>Pleosporomycetidae</taxon>
        <taxon>Pleosporales</taxon>
        <taxon>Diademaceae</taxon>
        <taxon>Clathrospora</taxon>
    </lineage>
</organism>
<dbReference type="EMBL" id="ML976034">
    <property type="protein sequence ID" value="KAF1942539.1"/>
    <property type="molecule type" value="Genomic_DNA"/>
</dbReference>
<sequence length="117" mass="13190">MQDSDRPPHLPAHFVRTPYLFPAKKKFPKPVSRPRQRGIGGDVRLYSGYGDDTPHIEMETGMEGKELDDRKGKHVLGLVTSEGDYDLRSRLERNESAQGLVRSQRREGKDGGVVLCD</sequence>
<feature type="region of interest" description="Disordered" evidence="1">
    <location>
        <begin position="96"/>
        <end position="117"/>
    </location>
</feature>
<reference evidence="2" key="1">
    <citation type="journal article" date="2020" name="Stud. Mycol.">
        <title>101 Dothideomycetes genomes: a test case for predicting lifestyles and emergence of pathogens.</title>
        <authorList>
            <person name="Haridas S."/>
            <person name="Albert R."/>
            <person name="Binder M."/>
            <person name="Bloem J."/>
            <person name="Labutti K."/>
            <person name="Salamov A."/>
            <person name="Andreopoulos B."/>
            <person name="Baker S."/>
            <person name="Barry K."/>
            <person name="Bills G."/>
            <person name="Bluhm B."/>
            <person name="Cannon C."/>
            <person name="Castanera R."/>
            <person name="Culley D."/>
            <person name="Daum C."/>
            <person name="Ezra D."/>
            <person name="Gonzalez J."/>
            <person name="Henrissat B."/>
            <person name="Kuo A."/>
            <person name="Liang C."/>
            <person name="Lipzen A."/>
            <person name="Lutzoni F."/>
            <person name="Magnuson J."/>
            <person name="Mondo S."/>
            <person name="Nolan M."/>
            <person name="Ohm R."/>
            <person name="Pangilinan J."/>
            <person name="Park H.-J."/>
            <person name="Ramirez L."/>
            <person name="Alfaro M."/>
            <person name="Sun H."/>
            <person name="Tritt A."/>
            <person name="Yoshinaga Y."/>
            <person name="Zwiers L.-H."/>
            <person name="Turgeon B."/>
            <person name="Goodwin S."/>
            <person name="Spatafora J."/>
            <person name="Crous P."/>
            <person name="Grigoriev I."/>
        </authorList>
    </citation>
    <scope>NUCLEOTIDE SEQUENCE</scope>
    <source>
        <strain evidence="2">CBS 161.51</strain>
    </source>
</reference>
<keyword evidence="3" id="KW-1185">Reference proteome</keyword>
<evidence type="ECO:0000313" key="2">
    <source>
        <dbReference type="EMBL" id="KAF1942539.1"/>
    </source>
</evidence>